<sequence>MRRVLIAVVLLVAGCGTAESPAPAPPPVAAADLLAKVGAALADPCAQRASGPDGISDPWTCEDYVGRVSDLVAAMSTVPGDTEYARQAERLRAEVAAYADNRCGDPGTPSVDECGVALANIGESLGFVRDEATARAGTVVEPEPTE</sequence>
<accession>A0A2S6GHM4</accession>
<name>A0A2S6GHM4_9PSEU</name>
<evidence type="ECO:0008006" key="4">
    <source>
        <dbReference type="Google" id="ProtNLM"/>
    </source>
</evidence>
<feature type="signal peptide" evidence="1">
    <location>
        <begin position="1"/>
        <end position="24"/>
    </location>
</feature>
<evidence type="ECO:0000256" key="1">
    <source>
        <dbReference type="SAM" id="SignalP"/>
    </source>
</evidence>
<dbReference type="RefSeq" id="WP_104481790.1">
    <property type="nucleotide sequence ID" value="NZ_CP154825.1"/>
</dbReference>
<feature type="chain" id="PRO_5039122471" description="Secreted protein" evidence="1">
    <location>
        <begin position="25"/>
        <end position="146"/>
    </location>
</feature>
<gene>
    <name evidence="2" type="ORF">CLV40_118107</name>
</gene>
<keyword evidence="1" id="KW-0732">Signal</keyword>
<organism evidence="2 3">
    <name type="scientific">Actinokineospora auranticolor</name>
    <dbReference type="NCBI Taxonomy" id="155976"/>
    <lineage>
        <taxon>Bacteria</taxon>
        <taxon>Bacillati</taxon>
        <taxon>Actinomycetota</taxon>
        <taxon>Actinomycetes</taxon>
        <taxon>Pseudonocardiales</taxon>
        <taxon>Pseudonocardiaceae</taxon>
        <taxon>Actinokineospora</taxon>
    </lineage>
</organism>
<dbReference type="Proteomes" id="UP000239203">
    <property type="component" value="Unassembled WGS sequence"/>
</dbReference>
<protein>
    <recommendedName>
        <fullName evidence="4">Secreted protein</fullName>
    </recommendedName>
</protein>
<reference evidence="2 3" key="1">
    <citation type="submission" date="2018-02" db="EMBL/GenBank/DDBJ databases">
        <title>Genomic Encyclopedia of Archaeal and Bacterial Type Strains, Phase II (KMG-II): from individual species to whole genera.</title>
        <authorList>
            <person name="Goeker M."/>
        </authorList>
    </citation>
    <scope>NUCLEOTIDE SEQUENCE [LARGE SCALE GENOMIC DNA]</scope>
    <source>
        <strain evidence="2 3">YU 961-1</strain>
    </source>
</reference>
<evidence type="ECO:0000313" key="2">
    <source>
        <dbReference type="EMBL" id="PPK64717.1"/>
    </source>
</evidence>
<dbReference type="PROSITE" id="PS51257">
    <property type="entry name" value="PROKAR_LIPOPROTEIN"/>
    <property type="match status" value="1"/>
</dbReference>
<keyword evidence="3" id="KW-1185">Reference proteome</keyword>
<dbReference type="AlphaFoldDB" id="A0A2S6GHM4"/>
<comment type="caution">
    <text evidence="2">The sequence shown here is derived from an EMBL/GenBank/DDBJ whole genome shotgun (WGS) entry which is preliminary data.</text>
</comment>
<proteinExistence type="predicted"/>
<dbReference type="EMBL" id="PTIX01000018">
    <property type="protein sequence ID" value="PPK64717.1"/>
    <property type="molecule type" value="Genomic_DNA"/>
</dbReference>
<evidence type="ECO:0000313" key="3">
    <source>
        <dbReference type="Proteomes" id="UP000239203"/>
    </source>
</evidence>